<gene>
    <name evidence="2" type="ORF">Cvel_24539</name>
</gene>
<dbReference type="PhylomeDB" id="A0A0G4H3C9"/>
<dbReference type="AlphaFoldDB" id="A0A0G4H3C9"/>
<protein>
    <submittedName>
        <fullName evidence="2">Uncharacterized protein</fullName>
    </submittedName>
</protein>
<feature type="compositionally biased region" description="Pro residues" evidence="1">
    <location>
        <begin position="55"/>
        <end position="65"/>
    </location>
</feature>
<dbReference type="VEuPathDB" id="CryptoDB:Cvel_24539"/>
<dbReference type="EMBL" id="CDMZ01001836">
    <property type="protein sequence ID" value="CEM38219.1"/>
    <property type="molecule type" value="Genomic_DNA"/>
</dbReference>
<feature type="compositionally biased region" description="Pro residues" evidence="1">
    <location>
        <begin position="35"/>
        <end position="45"/>
    </location>
</feature>
<feature type="region of interest" description="Disordered" evidence="1">
    <location>
        <begin position="35"/>
        <end position="65"/>
    </location>
</feature>
<evidence type="ECO:0000256" key="1">
    <source>
        <dbReference type="SAM" id="MobiDB-lite"/>
    </source>
</evidence>
<evidence type="ECO:0000313" key="2">
    <source>
        <dbReference type="EMBL" id="CEM38219.1"/>
    </source>
</evidence>
<sequence>MLCQRLKSRSTSKCLHLMSLVPLVKLGRVIHLDPPVPPVSDPPHPVAEASSGDGPPAPLPAPPYPHLALPTGHQAAYYPIGTPGPSFLGFAPPQVTLVPPASGFFPSTGPYATPVPQSVHHYWPLWQNVPSPSPPVPPVQQQPPWQPFPVPSPGHSV</sequence>
<reference evidence="2" key="1">
    <citation type="submission" date="2014-11" db="EMBL/GenBank/DDBJ databases">
        <authorList>
            <person name="Otto D Thomas"/>
            <person name="Naeem Raeece"/>
        </authorList>
    </citation>
    <scope>NUCLEOTIDE SEQUENCE</scope>
</reference>
<organism evidence="2">
    <name type="scientific">Chromera velia CCMP2878</name>
    <dbReference type="NCBI Taxonomy" id="1169474"/>
    <lineage>
        <taxon>Eukaryota</taxon>
        <taxon>Sar</taxon>
        <taxon>Alveolata</taxon>
        <taxon>Colpodellida</taxon>
        <taxon>Chromeraceae</taxon>
        <taxon>Chromera</taxon>
    </lineage>
</organism>
<feature type="region of interest" description="Disordered" evidence="1">
    <location>
        <begin position="130"/>
        <end position="157"/>
    </location>
</feature>
<accession>A0A0G4H3C9</accession>
<name>A0A0G4H3C9_9ALVE</name>
<feature type="compositionally biased region" description="Pro residues" evidence="1">
    <location>
        <begin position="131"/>
        <end position="157"/>
    </location>
</feature>
<proteinExistence type="predicted"/>